<evidence type="ECO:0000313" key="1">
    <source>
        <dbReference type="EMBL" id="GAA1803088.1"/>
    </source>
</evidence>
<comment type="caution">
    <text evidence="1">The sequence shown here is derived from an EMBL/GenBank/DDBJ whole genome shotgun (WGS) entry which is preliminary data.</text>
</comment>
<dbReference type="Proteomes" id="UP001500218">
    <property type="component" value="Unassembled WGS sequence"/>
</dbReference>
<proteinExistence type="predicted"/>
<accession>A0ABP4Y695</accession>
<evidence type="ECO:0008006" key="3">
    <source>
        <dbReference type="Google" id="ProtNLM"/>
    </source>
</evidence>
<dbReference type="EMBL" id="BAAALT010000066">
    <property type="protein sequence ID" value="GAA1803088.1"/>
    <property type="molecule type" value="Genomic_DNA"/>
</dbReference>
<organism evidence="1 2">
    <name type="scientific">Luedemannella flava</name>
    <dbReference type="NCBI Taxonomy" id="349316"/>
    <lineage>
        <taxon>Bacteria</taxon>
        <taxon>Bacillati</taxon>
        <taxon>Actinomycetota</taxon>
        <taxon>Actinomycetes</taxon>
        <taxon>Micromonosporales</taxon>
        <taxon>Micromonosporaceae</taxon>
        <taxon>Luedemannella</taxon>
    </lineage>
</organism>
<protein>
    <recommendedName>
        <fullName evidence="3">XRE family transcriptional regulator</fullName>
    </recommendedName>
</protein>
<evidence type="ECO:0000313" key="2">
    <source>
        <dbReference type="Proteomes" id="UP001500218"/>
    </source>
</evidence>
<gene>
    <name evidence="1" type="ORF">GCM10009682_26170</name>
</gene>
<name>A0ABP4Y695_9ACTN</name>
<sequence length="441" mass="48113">MTEEQPTLLARIVAASEQTQEEIVDGFVRCARQHGEDAALSLRTLRRWMAGDVRTRPRPAQRRVARIYWGRPMDELLAPPAREVVVPRPSDIGHVVDAAPATMTMERQMTMSARRAARFTAYAETHNVGAEAIEQLRHDVVGLANAYVREPLSTIMGDLIELQDVTFGFLEGRQKPTHTRDLYVLAGVVTGMVAKASQDLGRFHDAMTLARTMYVCADNADHLGLRAWARNLQSLIAYWAGRPQEAARYAQSGAELAAPLTGSVAAWLASSEARAWAQVGAVDEARTALARAASHREHHRADDLDDIGGLFVFPQAKQHYYAAGTFVYLDGLHADAATEAVQALDLYESGPAEERAFADEAGARAELALARIHAGQLEGVRDALDPVLGYDPELRIGGIVASVGRVHAALRDRRLRESAVARGLRDEIESFSQLSAAALTA</sequence>
<dbReference type="RefSeq" id="WP_344130162.1">
    <property type="nucleotide sequence ID" value="NZ_BAAALT010000066.1"/>
</dbReference>
<keyword evidence="2" id="KW-1185">Reference proteome</keyword>
<reference evidence="2" key="1">
    <citation type="journal article" date="2019" name="Int. J. Syst. Evol. Microbiol.">
        <title>The Global Catalogue of Microorganisms (GCM) 10K type strain sequencing project: providing services to taxonomists for standard genome sequencing and annotation.</title>
        <authorList>
            <consortium name="The Broad Institute Genomics Platform"/>
            <consortium name="The Broad Institute Genome Sequencing Center for Infectious Disease"/>
            <person name="Wu L."/>
            <person name="Ma J."/>
        </authorList>
    </citation>
    <scope>NUCLEOTIDE SEQUENCE [LARGE SCALE GENOMIC DNA]</scope>
    <source>
        <strain evidence="2">JCM 13250</strain>
    </source>
</reference>